<protein>
    <submittedName>
        <fullName evidence="15">TonB-dependent receptor plug domain-containing protein</fullName>
    </submittedName>
</protein>
<keyword evidence="7 10" id="KW-0472">Membrane</keyword>
<dbReference type="Proteomes" id="UP001597467">
    <property type="component" value="Unassembled WGS sequence"/>
</dbReference>
<dbReference type="RefSeq" id="WP_379901879.1">
    <property type="nucleotide sequence ID" value="NZ_JBHULM010000007.1"/>
</dbReference>
<accession>A0ABW5JYG5</accession>
<comment type="similarity">
    <text evidence="10 11">Belongs to the TonB-dependent receptor family.</text>
</comment>
<dbReference type="InterPro" id="IPR036942">
    <property type="entry name" value="Beta-barrel_TonB_sf"/>
</dbReference>
<evidence type="ECO:0000256" key="12">
    <source>
        <dbReference type="SAM" id="SignalP"/>
    </source>
</evidence>
<dbReference type="InterPro" id="IPR012910">
    <property type="entry name" value="Plug_dom"/>
</dbReference>
<keyword evidence="9 10" id="KW-0998">Cell outer membrane</keyword>
<name>A0ABW5JYG5_9FLAO</name>
<dbReference type="Gene3D" id="2.170.130.10">
    <property type="entry name" value="TonB-dependent receptor, plug domain"/>
    <property type="match status" value="1"/>
</dbReference>
<feature type="domain" description="TonB-dependent receptor-like beta-barrel" evidence="13">
    <location>
        <begin position="185"/>
        <end position="585"/>
    </location>
</feature>
<comment type="caution">
    <text evidence="15">The sequence shown here is derived from an EMBL/GenBank/DDBJ whole genome shotgun (WGS) entry which is preliminary data.</text>
</comment>
<evidence type="ECO:0000256" key="4">
    <source>
        <dbReference type="ARBA" id="ARBA00022692"/>
    </source>
</evidence>
<dbReference type="PANTHER" id="PTHR30069">
    <property type="entry name" value="TONB-DEPENDENT OUTER MEMBRANE RECEPTOR"/>
    <property type="match status" value="1"/>
</dbReference>
<evidence type="ECO:0000256" key="7">
    <source>
        <dbReference type="ARBA" id="ARBA00023136"/>
    </source>
</evidence>
<dbReference type="InterPro" id="IPR039426">
    <property type="entry name" value="TonB-dep_rcpt-like"/>
</dbReference>
<evidence type="ECO:0000256" key="1">
    <source>
        <dbReference type="ARBA" id="ARBA00004571"/>
    </source>
</evidence>
<evidence type="ECO:0000256" key="10">
    <source>
        <dbReference type="PROSITE-ProRule" id="PRU01360"/>
    </source>
</evidence>
<keyword evidence="8 15" id="KW-0675">Receptor</keyword>
<dbReference type="SUPFAM" id="SSF56935">
    <property type="entry name" value="Porins"/>
    <property type="match status" value="1"/>
</dbReference>
<evidence type="ECO:0000256" key="5">
    <source>
        <dbReference type="ARBA" id="ARBA00022729"/>
    </source>
</evidence>
<evidence type="ECO:0000259" key="13">
    <source>
        <dbReference type="Pfam" id="PF00593"/>
    </source>
</evidence>
<comment type="subcellular location">
    <subcellularLocation>
        <location evidence="1 10">Cell outer membrane</location>
        <topology evidence="1 10">Multi-pass membrane protein</topology>
    </subcellularLocation>
</comment>
<evidence type="ECO:0000256" key="11">
    <source>
        <dbReference type="RuleBase" id="RU003357"/>
    </source>
</evidence>
<dbReference type="Gene3D" id="2.40.170.20">
    <property type="entry name" value="TonB-dependent receptor, beta-barrel domain"/>
    <property type="match status" value="1"/>
</dbReference>
<dbReference type="InterPro" id="IPR037066">
    <property type="entry name" value="Plug_dom_sf"/>
</dbReference>
<evidence type="ECO:0000259" key="14">
    <source>
        <dbReference type="Pfam" id="PF07715"/>
    </source>
</evidence>
<keyword evidence="2 10" id="KW-0813">Transport</keyword>
<keyword evidence="6 11" id="KW-0798">TonB box</keyword>
<feature type="signal peptide" evidence="12">
    <location>
        <begin position="1"/>
        <end position="19"/>
    </location>
</feature>
<keyword evidence="4 10" id="KW-0812">Transmembrane</keyword>
<dbReference type="EMBL" id="JBHULM010000007">
    <property type="protein sequence ID" value="MFD2541792.1"/>
    <property type="molecule type" value="Genomic_DNA"/>
</dbReference>
<dbReference type="PANTHER" id="PTHR30069:SF29">
    <property type="entry name" value="HEMOGLOBIN AND HEMOGLOBIN-HAPTOGLOBIN-BINDING PROTEIN 1-RELATED"/>
    <property type="match status" value="1"/>
</dbReference>
<organism evidence="15 16">
    <name type="scientific">Lacinutrix gracilariae</name>
    <dbReference type="NCBI Taxonomy" id="1747198"/>
    <lineage>
        <taxon>Bacteria</taxon>
        <taxon>Pseudomonadati</taxon>
        <taxon>Bacteroidota</taxon>
        <taxon>Flavobacteriia</taxon>
        <taxon>Flavobacteriales</taxon>
        <taxon>Flavobacteriaceae</taxon>
        <taxon>Lacinutrix</taxon>
    </lineage>
</organism>
<evidence type="ECO:0000313" key="15">
    <source>
        <dbReference type="EMBL" id="MFD2541792.1"/>
    </source>
</evidence>
<evidence type="ECO:0000313" key="16">
    <source>
        <dbReference type="Proteomes" id="UP001597467"/>
    </source>
</evidence>
<keyword evidence="5 12" id="KW-0732">Signal</keyword>
<evidence type="ECO:0000256" key="9">
    <source>
        <dbReference type="ARBA" id="ARBA00023237"/>
    </source>
</evidence>
<feature type="chain" id="PRO_5046362110" evidence="12">
    <location>
        <begin position="20"/>
        <end position="611"/>
    </location>
</feature>
<sequence>MKKGILFLVGVIFSLSCFSQTMLDSVQQLDEVVLKSDRYLKTFSNTQKVETLKDTILSKSAPSLTQLLNYNSNIYFKENGLGMVSSPSFRGTTAQQTVVAWNGININSQFNGQTDFNTINIRNFDAVSVRSGGGSVLYGSGAIGGSIHLNNDIAFKEGFKNSIYANYGSFNTLDVGVKSGFSSEKFSVDVAISRSSSDNDYDYVDSDKTNLNGAFYNQSVSANFGYKINKKNVLKLYSYLYDGEREFSFIFPSETPTKYQDLNSRNMLEWNGLYGKFISTLKLAYLTEQYKYFANSNLDTYSFGEAKTLIGKYDLSYRVFKDAMLQGVVDITNTSGEGSSIGEKERTISSFSLLYKQEIKSFLYEAALRKEITNNYESPLLYSLGLQYQFGKHYTINVNGSKNFRIPTYNDLYWEGSGNTNLKPETSNQVEMSHQLDFKYLSFSATGFYNDIKDMIRWLPKGSNWQPVNTDHVESYGLETALDFKYTLKDHQFTLGGTYAYTISKNKETDLQLIYVPKHKATATFNYQYNRASLYYQTLYVGEVLTLQDDDPKYTLDAYLVSNIGLTYALGKEKQFTLGAQIKNLYNKNYQSVANRFMPGINYNFYLNINF</sequence>
<dbReference type="Pfam" id="PF00593">
    <property type="entry name" value="TonB_dep_Rec_b-barrel"/>
    <property type="match status" value="1"/>
</dbReference>
<reference evidence="16" key="1">
    <citation type="journal article" date="2019" name="Int. J. Syst. Evol. Microbiol.">
        <title>The Global Catalogue of Microorganisms (GCM) 10K type strain sequencing project: providing services to taxonomists for standard genome sequencing and annotation.</title>
        <authorList>
            <consortium name="The Broad Institute Genomics Platform"/>
            <consortium name="The Broad Institute Genome Sequencing Center for Infectious Disease"/>
            <person name="Wu L."/>
            <person name="Ma J."/>
        </authorList>
    </citation>
    <scope>NUCLEOTIDE SEQUENCE [LARGE SCALE GENOMIC DNA]</scope>
    <source>
        <strain evidence="16">KCTC 42808</strain>
    </source>
</reference>
<keyword evidence="16" id="KW-1185">Reference proteome</keyword>
<dbReference type="PROSITE" id="PS51257">
    <property type="entry name" value="PROKAR_LIPOPROTEIN"/>
    <property type="match status" value="1"/>
</dbReference>
<keyword evidence="3 10" id="KW-1134">Transmembrane beta strand</keyword>
<dbReference type="PROSITE" id="PS52016">
    <property type="entry name" value="TONB_DEPENDENT_REC_3"/>
    <property type="match status" value="1"/>
</dbReference>
<evidence type="ECO:0000256" key="6">
    <source>
        <dbReference type="ARBA" id="ARBA00023077"/>
    </source>
</evidence>
<evidence type="ECO:0000256" key="8">
    <source>
        <dbReference type="ARBA" id="ARBA00023170"/>
    </source>
</evidence>
<evidence type="ECO:0000256" key="3">
    <source>
        <dbReference type="ARBA" id="ARBA00022452"/>
    </source>
</evidence>
<proteinExistence type="inferred from homology"/>
<feature type="domain" description="TonB-dependent receptor plug" evidence="14">
    <location>
        <begin position="47"/>
        <end position="145"/>
    </location>
</feature>
<dbReference type="Pfam" id="PF07715">
    <property type="entry name" value="Plug"/>
    <property type="match status" value="1"/>
</dbReference>
<gene>
    <name evidence="15" type="ORF">ACFSSB_05620</name>
</gene>
<evidence type="ECO:0000256" key="2">
    <source>
        <dbReference type="ARBA" id="ARBA00022448"/>
    </source>
</evidence>
<dbReference type="InterPro" id="IPR000531">
    <property type="entry name" value="Beta-barrel_TonB"/>
</dbReference>